<feature type="compositionally biased region" description="Polar residues" evidence="2">
    <location>
        <begin position="90"/>
        <end position="99"/>
    </location>
</feature>
<proteinExistence type="predicted"/>
<reference evidence="3 4" key="1">
    <citation type="submission" date="2023-03" db="EMBL/GenBank/DDBJ databases">
        <title>Draft assemblies of triclosan tolerant bacteria isolated from returned activated sludge.</title>
        <authorList>
            <person name="Van Hamelsveld S."/>
        </authorList>
    </citation>
    <scope>NUCLEOTIDE SEQUENCE [LARGE SCALE GENOMIC DNA]</scope>
    <source>
        <strain evidence="3 4">GW210010_S58</strain>
    </source>
</reference>
<accession>A0ABT6AV52</accession>
<evidence type="ECO:0000256" key="2">
    <source>
        <dbReference type="SAM" id="MobiDB-lite"/>
    </source>
</evidence>
<feature type="non-terminal residue" evidence="3">
    <location>
        <position position="1"/>
    </location>
</feature>
<dbReference type="EMBL" id="JARJLM010000440">
    <property type="protein sequence ID" value="MDF3836497.1"/>
    <property type="molecule type" value="Genomic_DNA"/>
</dbReference>
<evidence type="ECO:0000313" key="3">
    <source>
        <dbReference type="EMBL" id="MDF3836497.1"/>
    </source>
</evidence>
<feature type="region of interest" description="Disordered" evidence="2">
    <location>
        <begin position="71"/>
        <end position="99"/>
    </location>
</feature>
<evidence type="ECO:0000313" key="4">
    <source>
        <dbReference type="Proteomes" id="UP001216674"/>
    </source>
</evidence>
<gene>
    <name evidence="3" type="ORF">P3W85_26605</name>
</gene>
<dbReference type="Proteomes" id="UP001216674">
    <property type="component" value="Unassembled WGS sequence"/>
</dbReference>
<feature type="region of interest" description="Disordered" evidence="2">
    <location>
        <begin position="1"/>
        <end position="20"/>
    </location>
</feature>
<organism evidence="3 4">
    <name type="scientific">Cupriavidus basilensis</name>
    <dbReference type="NCBI Taxonomy" id="68895"/>
    <lineage>
        <taxon>Bacteria</taxon>
        <taxon>Pseudomonadati</taxon>
        <taxon>Pseudomonadota</taxon>
        <taxon>Betaproteobacteria</taxon>
        <taxon>Burkholderiales</taxon>
        <taxon>Burkholderiaceae</taxon>
        <taxon>Cupriavidus</taxon>
    </lineage>
</organism>
<evidence type="ECO:0000256" key="1">
    <source>
        <dbReference type="SAM" id="Coils"/>
    </source>
</evidence>
<name>A0ABT6AV52_9BURK</name>
<keyword evidence="1" id="KW-0175">Coiled coil</keyword>
<comment type="caution">
    <text evidence="3">The sequence shown here is derived from an EMBL/GenBank/DDBJ whole genome shotgun (WGS) entry which is preliminary data.</text>
</comment>
<protein>
    <submittedName>
        <fullName evidence="3">DUF4124 domain-containing protein</fullName>
    </submittedName>
</protein>
<sequence length="99" mass="10660">SQAPAPKANDKAGGMAGAEAAFEKRRAAQLKAEADQAEKDRLAQEQQARCARMRNYATALQQGRRIAVLAPDGSPQHLDDAQRQAELQRASASVEQNCT</sequence>
<feature type="coiled-coil region" evidence="1">
    <location>
        <begin position="20"/>
        <end position="47"/>
    </location>
</feature>
<keyword evidence="4" id="KW-1185">Reference proteome</keyword>